<evidence type="ECO:0000313" key="8">
    <source>
        <dbReference type="Proteomes" id="UP000596742"/>
    </source>
</evidence>
<evidence type="ECO:0000256" key="5">
    <source>
        <dbReference type="RuleBase" id="RU003801"/>
    </source>
</evidence>
<evidence type="ECO:0000259" key="6">
    <source>
        <dbReference type="Pfam" id="PF00755"/>
    </source>
</evidence>
<dbReference type="PROSITE" id="PS00440">
    <property type="entry name" value="ACYLTRANSF_C_2"/>
    <property type="match status" value="1"/>
</dbReference>
<dbReference type="GO" id="GO:0019254">
    <property type="term" value="P:carnitine metabolic process, CoA-linked"/>
    <property type="evidence" value="ECO:0007669"/>
    <property type="project" value="TreeGrafter"/>
</dbReference>
<dbReference type="FunFam" id="3.30.559.10:FF:000001">
    <property type="entry name" value="Carnitine O-acetyltransferase"/>
    <property type="match status" value="1"/>
</dbReference>
<sequence>MGKNPLCMTQFYKILSACRTPGLKKDMWECFPPDEPNPPTHVTVIHNNTFFSLEAYGKNHKPLSVDQIYNQLQKVVEMSKNSSTPVGILTSENRNTWAKAYNHLVKDKTNQASIQNIKRSIFVLCLDEILPGDMSDERSVAAKMMLHGGGSQLNTGNRWFDKTIQFVVGRNGICGLSYEHTTAEGPPVVSLMDHVAEFCKTEHDEGLPAENVKPVEKLEFNLDNKSLEAIDQAKKDLDKQVKDLDLTVAKFTDYGKNFPKSVKLSPDSYIQTAFQLAFYRLYNEPCATYETASLRKYQHGRTDTIRSCSIESLAFCKGMCDTNVSQEQKRELLKKAVNSHKNYVNEAINGQGIDRHLLGLKLAAIKNGMNVPDLHMDQTYSTSCHFKLSTSQVPSKEEAVLVFGPVVPNGYGLCYNPQESQIIFGVSAFNCSPETESNKMANSVRQSLIDMKNLMAGSVQAKLLYNEPCATYETASLRKYQHGRTDTIRSCSIESLAFCKGMFDTNVSQEQKRELLKKAVNSHKNYVNEAINGQGIDRHLLGLKLAAIKNGMNGLIYIWTKPTVPVVILNYLPVRHLLGLKLAAIKNGMNVPDLHRDQTYSTSCHFKLSTSQVPSKEEAVLVFGPVVPNGYGLCYNPQESQIIFGVSAFNCSPETDSNKMANSVKQSLTDMKNLMAGSVQAKL</sequence>
<dbReference type="InterPro" id="IPR000542">
    <property type="entry name" value="Carn_acyl_trans"/>
</dbReference>
<dbReference type="GO" id="GO:0004092">
    <property type="term" value="F:carnitine O-acetyltransferase activity"/>
    <property type="evidence" value="ECO:0007669"/>
    <property type="project" value="UniProtKB-EC"/>
</dbReference>
<evidence type="ECO:0000256" key="1">
    <source>
        <dbReference type="ARBA" id="ARBA00005232"/>
    </source>
</evidence>
<feature type="domain" description="Choline/carnitine acyltransferase" evidence="6">
    <location>
        <begin position="464"/>
        <end position="555"/>
    </location>
</feature>
<comment type="similarity">
    <text evidence="1 5">Belongs to the carnitine/choline acetyltransferase family.</text>
</comment>
<feature type="domain" description="Choline/carnitine acyltransferase" evidence="6">
    <location>
        <begin position="3"/>
        <end position="445"/>
    </location>
</feature>
<evidence type="ECO:0000256" key="2">
    <source>
        <dbReference type="ARBA" id="ARBA00022679"/>
    </source>
</evidence>
<dbReference type="AlphaFoldDB" id="A0A8B6D1E7"/>
<keyword evidence="8" id="KW-1185">Reference proteome</keyword>
<dbReference type="OrthoDB" id="240216at2759"/>
<comment type="caution">
    <text evidence="7">The sequence shown here is derived from an EMBL/GenBank/DDBJ whole genome shotgun (WGS) entry which is preliminary data.</text>
</comment>
<dbReference type="InterPro" id="IPR039551">
    <property type="entry name" value="Cho/carn_acyl_trans"/>
</dbReference>
<keyword evidence="2 5" id="KW-0808">Transferase</keyword>
<dbReference type="SUPFAM" id="SSF52777">
    <property type="entry name" value="CoA-dependent acyltransferases"/>
    <property type="match status" value="4"/>
</dbReference>
<dbReference type="PANTHER" id="PTHR22589">
    <property type="entry name" value="CARNITINE O-ACYLTRANSFERASE"/>
    <property type="match status" value="1"/>
</dbReference>
<dbReference type="Proteomes" id="UP000596742">
    <property type="component" value="Unassembled WGS sequence"/>
</dbReference>
<organism evidence="7 8">
    <name type="scientific">Mytilus galloprovincialis</name>
    <name type="common">Mediterranean mussel</name>
    <dbReference type="NCBI Taxonomy" id="29158"/>
    <lineage>
        <taxon>Eukaryota</taxon>
        <taxon>Metazoa</taxon>
        <taxon>Spiralia</taxon>
        <taxon>Lophotrochozoa</taxon>
        <taxon>Mollusca</taxon>
        <taxon>Bivalvia</taxon>
        <taxon>Autobranchia</taxon>
        <taxon>Pteriomorphia</taxon>
        <taxon>Mytilida</taxon>
        <taxon>Mytiloidea</taxon>
        <taxon>Mytilidae</taxon>
        <taxon>Mytilinae</taxon>
        <taxon>Mytilus</taxon>
    </lineage>
</organism>
<reference evidence="7" key="1">
    <citation type="submission" date="2018-11" db="EMBL/GenBank/DDBJ databases">
        <authorList>
            <person name="Alioto T."/>
            <person name="Alioto T."/>
        </authorList>
    </citation>
    <scope>NUCLEOTIDE SEQUENCE</scope>
</reference>
<evidence type="ECO:0000313" key="7">
    <source>
        <dbReference type="EMBL" id="VDI12480.1"/>
    </source>
</evidence>
<dbReference type="GO" id="GO:0005777">
    <property type="term" value="C:peroxisome"/>
    <property type="evidence" value="ECO:0007669"/>
    <property type="project" value="TreeGrafter"/>
</dbReference>
<feature type="active site" description="Proton acceptor" evidence="4">
    <location>
        <position position="180"/>
    </location>
</feature>
<proteinExistence type="inferred from homology"/>
<evidence type="ECO:0000256" key="3">
    <source>
        <dbReference type="ARBA" id="ARBA00023315"/>
    </source>
</evidence>
<dbReference type="InterPro" id="IPR023213">
    <property type="entry name" value="CAT-like_dom_sf"/>
</dbReference>
<name>A0A8B6D1E7_MYTGA</name>
<feature type="domain" description="Choline/carnitine acyltransferase" evidence="6">
    <location>
        <begin position="575"/>
        <end position="665"/>
    </location>
</feature>
<dbReference type="Pfam" id="PF00755">
    <property type="entry name" value="Carn_acyltransf"/>
    <property type="match status" value="3"/>
</dbReference>
<dbReference type="EC" id="2.3.1.7" evidence="7"/>
<dbReference type="PANTHER" id="PTHR22589:SF103">
    <property type="entry name" value="CARNITINE O-ACETYL-TRANSFERASE, ISOFORM A-RELATED"/>
    <property type="match status" value="1"/>
</dbReference>
<keyword evidence="3 5" id="KW-0012">Acyltransferase</keyword>
<dbReference type="EMBL" id="UYJE01002636">
    <property type="protein sequence ID" value="VDI12480.1"/>
    <property type="molecule type" value="Genomic_DNA"/>
</dbReference>
<evidence type="ECO:0000256" key="4">
    <source>
        <dbReference type="PIRSR" id="PIRSR600542-1"/>
    </source>
</evidence>
<gene>
    <name evidence="7" type="ORF">MGAL_10B042112</name>
</gene>
<protein>
    <submittedName>
        <fullName evidence="7">Carnitine O-acetyltransferase</fullName>
        <ecNumber evidence="7">2.3.1.7</ecNumber>
    </submittedName>
</protein>
<accession>A0A8B6D1E7</accession>
<dbReference type="Gene3D" id="3.30.559.10">
    <property type="entry name" value="Chloramphenicol acetyltransferase-like domain"/>
    <property type="match status" value="3"/>
</dbReference>
<dbReference type="InterPro" id="IPR042231">
    <property type="entry name" value="Cho/carn_acyl_trans_2"/>
</dbReference>
<dbReference type="Gene3D" id="3.30.559.70">
    <property type="entry name" value="Choline/Carnitine o-acyltransferase, domain 2"/>
    <property type="match status" value="1"/>
</dbReference>